<organism evidence="1 2">
    <name type="scientific">Methylorubrum suomiense</name>
    <dbReference type="NCBI Taxonomy" id="144191"/>
    <lineage>
        <taxon>Bacteria</taxon>
        <taxon>Pseudomonadati</taxon>
        <taxon>Pseudomonadota</taxon>
        <taxon>Alphaproteobacteria</taxon>
        <taxon>Hyphomicrobiales</taxon>
        <taxon>Methylobacteriaceae</taxon>
        <taxon>Methylorubrum</taxon>
    </lineage>
</organism>
<evidence type="ECO:0000313" key="2">
    <source>
        <dbReference type="Proteomes" id="UP001055093"/>
    </source>
</evidence>
<sequence length="1017" mass="106149">MAQRNPFNLFGGGNSPAASVGRVAVGAMLVTGTVPAGATAVCRKKVGSTVTTLGTATVTATGAASYTLSAAAAGGESYGFAWTLPGESVFTAVIVGLGPAATKFTVGASEGSLVAAITGLDAGVTAKSIAPNDGRLTLNAAGNAILVGLTASSVGTKAYTVTLTTGETFNITVTVEAPAAGDPTRWMFAATRLRFPTTTGTFPAAGIYQVQSFFIGTPDYPTTEPRFFLPTFTQTTGGAANAEVAGANVINYEGLSIKVGGQWYSCPTAAFAIDPSTESCGYLLDAIPGVTLPANSLIECRIAFNAASGAQVWGSVRANDLGEVSMGATSSLAAALTDGRTLTGSNGLARQFIPGYMIAKGWDGRPVGLMSGDSIQAGANENSLTGFLSPRGCMGYWQRGLDDNTQSKRIPFGTIALEGSRPSDMANRANWPRKLDAVKKATDANGGKVPMTFIGTNHGTNSATVADPYSWLTGFYQRCHDEWPNTPIYHSELLQRPASTDGYQSLANQTTTAPDSYNGGTSSGIRWAANEIIGKGAPNGDPTARARVDLATDGKPYIAGSFAAWRPIAFDTGNNRDKLGVVALNTTLSADIASGATTLPLSDLGSVQVGDIVIVNPGGTGAYDSAVRSISGNNVTLAGGGSQAFTAGTKVTAAYNDRSGLHPGPRTHIKIAMEAVVPWKQFMGWVNAAVDPAPLSLANVPWASDVPGSDAYEGSAYLTGRRKVGRTSTAPLKDAATATLPTGWTRDTSNRTIILTSSIPAGETLISDWLFQDDWSIRIPASGGTPLNLTFDQNVFKPTKTKSYLIDNRQNGNTTVTNNTVGGSIADAAGSPMTFLMHPGGTGSGTYRFNAFWNMPEDHIRLSEGGGTVEYNFCFGGGQSQLEDPHYDTIQVLPNVVPRTLKGSIVIRYNYFDMRRGIGHTQGVRLADIAAIDAGVTITIENNVIVDPNYDISFSSADTGTVVRNNYFASQPSPSYQKSGAADFGEYLGPIPSTVTVYDNFRLETGAKLAFERNRPA</sequence>
<proteinExistence type="predicted"/>
<dbReference type="Gene3D" id="2.160.20.10">
    <property type="entry name" value="Single-stranded right-handed beta-helix, Pectin lyase-like"/>
    <property type="match status" value="1"/>
</dbReference>
<reference evidence="1" key="1">
    <citation type="journal article" date="2021" name="Front. Microbiol.">
        <title>Comprehensive Comparative Genomics and Phenotyping of Methylobacterium Species.</title>
        <authorList>
            <person name="Alessa O."/>
            <person name="Ogura Y."/>
            <person name="Fujitani Y."/>
            <person name="Takami H."/>
            <person name="Hayashi T."/>
            <person name="Sahin N."/>
            <person name="Tani A."/>
        </authorList>
    </citation>
    <scope>NUCLEOTIDE SEQUENCE</scope>
    <source>
        <strain evidence="1">DSM 14458</strain>
    </source>
</reference>
<keyword evidence="2" id="KW-1185">Reference proteome</keyword>
<reference evidence="1" key="2">
    <citation type="submission" date="2021-08" db="EMBL/GenBank/DDBJ databases">
        <authorList>
            <person name="Tani A."/>
            <person name="Ola A."/>
            <person name="Ogura Y."/>
            <person name="Katsura K."/>
            <person name="Hayashi T."/>
        </authorList>
    </citation>
    <scope>NUCLEOTIDE SEQUENCE</scope>
    <source>
        <strain evidence="1">DSM 14458</strain>
    </source>
</reference>
<dbReference type="EMBL" id="BPRE01000002">
    <property type="protein sequence ID" value="GJE74503.1"/>
    <property type="molecule type" value="Genomic_DNA"/>
</dbReference>
<dbReference type="RefSeq" id="WP_238307696.1">
    <property type="nucleotide sequence ID" value="NZ_BPRE01000002.1"/>
</dbReference>
<dbReference type="SUPFAM" id="SSF51126">
    <property type="entry name" value="Pectin lyase-like"/>
    <property type="match status" value="1"/>
</dbReference>
<gene>
    <name evidence="1" type="ORF">BGCPKDLD_1074</name>
</gene>
<dbReference type="InterPro" id="IPR011050">
    <property type="entry name" value="Pectin_lyase_fold/virulence"/>
</dbReference>
<protein>
    <submittedName>
        <fullName evidence="1">Uncharacterized protein</fullName>
    </submittedName>
</protein>
<comment type="caution">
    <text evidence="1">The sequence shown here is derived from an EMBL/GenBank/DDBJ whole genome shotgun (WGS) entry which is preliminary data.</text>
</comment>
<dbReference type="InterPro" id="IPR012334">
    <property type="entry name" value="Pectin_lyas_fold"/>
</dbReference>
<dbReference type="Proteomes" id="UP001055093">
    <property type="component" value="Unassembled WGS sequence"/>
</dbReference>
<evidence type="ECO:0000313" key="1">
    <source>
        <dbReference type="EMBL" id="GJE74503.1"/>
    </source>
</evidence>
<name>A0ABQ4UQM2_9HYPH</name>
<accession>A0ABQ4UQM2</accession>